<dbReference type="EnsemblPlants" id="EMT14124">
    <property type="protein sequence ID" value="EMT14124"/>
    <property type="gene ID" value="F775_43603"/>
</dbReference>
<evidence type="ECO:0000256" key="1">
    <source>
        <dbReference type="SAM" id="MobiDB-lite"/>
    </source>
</evidence>
<feature type="signal peptide" evidence="2">
    <location>
        <begin position="1"/>
        <end position="20"/>
    </location>
</feature>
<sequence>MAVLLFVLDLLCSFKDWGTTEKGFIMPLTGKHAKDGDEDGEHKHRGHQVG</sequence>
<organism evidence="3">
    <name type="scientific">Aegilops tauschii</name>
    <name type="common">Tausch's goatgrass</name>
    <name type="synonym">Aegilops squarrosa</name>
    <dbReference type="NCBI Taxonomy" id="37682"/>
    <lineage>
        <taxon>Eukaryota</taxon>
        <taxon>Viridiplantae</taxon>
        <taxon>Streptophyta</taxon>
        <taxon>Embryophyta</taxon>
        <taxon>Tracheophyta</taxon>
        <taxon>Spermatophyta</taxon>
        <taxon>Magnoliopsida</taxon>
        <taxon>Liliopsida</taxon>
        <taxon>Poales</taxon>
        <taxon>Poaceae</taxon>
        <taxon>BOP clade</taxon>
        <taxon>Pooideae</taxon>
        <taxon>Triticodae</taxon>
        <taxon>Triticeae</taxon>
        <taxon>Triticinae</taxon>
        <taxon>Aegilops</taxon>
    </lineage>
</organism>
<keyword evidence="2" id="KW-0732">Signal</keyword>
<accession>R7W8U2</accession>
<feature type="chain" id="PRO_5014593613" evidence="2">
    <location>
        <begin position="21"/>
        <end position="50"/>
    </location>
</feature>
<name>R7W8U2_AEGTA</name>
<proteinExistence type="predicted"/>
<evidence type="ECO:0000256" key="2">
    <source>
        <dbReference type="SAM" id="SignalP"/>
    </source>
</evidence>
<feature type="region of interest" description="Disordered" evidence="1">
    <location>
        <begin position="29"/>
        <end position="50"/>
    </location>
</feature>
<dbReference type="AlphaFoldDB" id="R7W8U2"/>
<reference evidence="3" key="1">
    <citation type="submission" date="2015-06" db="UniProtKB">
        <authorList>
            <consortium name="EnsemblPlants"/>
        </authorList>
    </citation>
    <scope>IDENTIFICATION</scope>
</reference>
<evidence type="ECO:0000313" key="3">
    <source>
        <dbReference type="EnsemblPlants" id="EMT14124"/>
    </source>
</evidence>
<protein>
    <submittedName>
        <fullName evidence="3">Uncharacterized protein</fullName>
    </submittedName>
</protein>